<protein>
    <submittedName>
        <fullName evidence="1">(Atlantic silverside) hypothetical protein</fullName>
    </submittedName>
</protein>
<name>A0A8S4ANP0_9TELE</name>
<sequence length="92" mass="10764">MSLWKSASGIWVIQKPWMTHQIRMLLRARNSAFSTARANLKRGIRTATVEYKRRIEEHLNNPRQVWRGIQTITNYKRCAVTPGNLDEGLQRS</sequence>
<reference evidence="1" key="1">
    <citation type="submission" date="2021-05" db="EMBL/GenBank/DDBJ databases">
        <authorList>
            <person name="Tigano A."/>
        </authorList>
    </citation>
    <scope>NUCLEOTIDE SEQUENCE</scope>
</reference>
<dbReference type="EMBL" id="CAJRST010001113">
    <property type="protein sequence ID" value="CAG5865911.1"/>
    <property type="molecule type" value="Genomic_DNA"/>
</dbReference>
<keyword evidence="2" id="KW-1185">Reference proteome</keyword>
<dbReference type="AlphaFoldDB" id="A0A8S4ANP0"/>
<organism evidence="1 2">
    <name type="scientific">Menidia menidia</name>
    <name type="common">Atlantic silverside</name>
    <dbReference type="NCBI Taxonomy" id="238744"/>
    <lineage>
        <taxon>Eukaryota</taxon>
        <taxon>Metazoa</taxon>
        <taxon>Chordata</taxon>
        <taxon>Craniata</taxon>
        <taxon>Vertebrata</taxon>
        <taxon>Euteleostomi</taxon>
        <taxon>Actinopterygii</taxon>
        <taxon>Neopterygii</taxon>
        <taxon>Teleostei</taxon>
        <taxon>Neoteleostei</taxon>
        <taxon>Acanthomorphata</taxon>
        <taxon>Ovalentaria</taxon>
        <taxon>Atherinomorphae</taxon>
        <taxon>Atheriniformes</taxon>
        <taxon>Atherinopsidae</taxon>
        <taxon>Menidiinae</taxon>
        <taxon>Menidia</taxon>
    </lineage>
</organism>
<comment type="caution">
    <text evidence="1">The sequence shown here is derived from an EMBL/GenBank/DDBJ whole genome shotgun (WGS) entry which is preliminary data.</text>
</comment>
<proteinExistence type="predicted"/>
<dbReference type="Proteomes" id="UP000677803">
    <property type="component" value="Unassembled WGS sequence"/>
</dbReference>
<evidence type="ECO:0000313" key="1">
    <source>
        <dbReference type="EMBL" id="CAG5865911.1"/>
    </source>
</evidence>
<dbReference type="OrthoDB" id="8954071at2759"/>
<dbReference type="PANTHER" id="PTHR47510">
    <property type="entry name" value="REVERSE TRANSCRIPTASE DOMAIN-CONTAINING PROTEIN"/>
    <property type="match status" value="1"/>
</dbReference>
<dbReference type="PANTHER" id="PTHR47510:SF3">
    <property type="entry name" value="ENDO_EXONUCLEASE_PHOSPHATASE DOMAIN-CONTAINING PROTEIN"/>
    <property type="match status" value="1"/>
</dbReference>
<accession>A0A8S4ANP0</accession>
<evidence type="ECO:0000313" key="2">
    <source>
        <dbReference type="Proteomes" id="UP000677803"/>
    </source>
</evidence>
<gene>
    <name evidence="1" type="ORF">MMEN_LOCUS2557</name>
</gene>